<dbReference type="CDD" id="cd06257">
    <property type="entry name" value="DnaJ"/>
    <property type="match status" value="1"/>
</dbReference>
<name>A0A178LNX7_9PSED</name>
<dbReference type="Pfam" id="PF12339">
    <property type="entry name" value="DNAJ_related"/>
    <property type="match status" value="1"/>
</dbReference>
<evidence type="ECO:0000313" key="3">
    <source>
        <dbReference type="EMBL" id="OAN32245.1"/>
    </source>
</evidence>
<reference evidence="3 4" key="1">
    <citation type="submission" date="2016-04" db="EMBL/GenBank/DDBJ databases">
        <title>Draft Genome Sequences of Staphylococcus capitis Strain H36, S. capitis Strain H65, S. cohnii Strain H62, S. hominis Strain H69, Mycobacterium iranicum Strain H39, Plantibacter sp. Strain H53, Pseudomonas oryzihabitans Strain H72, and Microbacterium sp. Strain H83, isolated from residential settings.</title>
        <authorList>
            <person name="Lymperopoulou D."/>
            <person name="Adams R.I."/>
            <person name="Lindow S."/>
            <person name="Coil D.A."/>
            <person name="Jospin G."/>
            <person name="Eisen J.A."/>
        </authorList>
    </citation>
    <scope>NUCLEOTIDE SEQUENCE [LARGE SCALE GENOMIC DNA]</scope>
    <source>
        <strain evidence="3 4">H72</strain>
    </source>
</reference>
<gene>
    <name evidence="3" type="ORF">A4V15_00655</name>
</gene>
<accession>A0A178LNX7</accession>
<dbReference type="SUPFAM" id="SSF46565">
    <property type="entry name" value="Chaperone J-domain"/>
    <property type="match status" value="1"/>
</dbReference>
<dbReference type="InterPro" id="IPR021059">
    <property type="entry name" value="DnaJ-related_N"/>
</dbReference>
<evidence type="ECO:0000256" key="1">
    <source>
        <dbReference type="ARBA" id="ARBA00023186"/>
    </source>
</evidence>
<dbReference type="InterPro" id="IPR036869">
    <property type="entry name" value="J_dom_sf"/>
</dbReference>
<dbReference type="RefSeq" id="WP_064306641.1">
    <property type="nucleotide sequence ID" value="NZ_LWCR01000001.1"/>
</dbReference>
<dbReference type="Proteomes" id="UP000078356">
    <property type="component" value="Unassembled WGS sequence"/>
</dbReference>
<dbReference type="OrthoDB" id="581986at2"/>
<protein>
    <submittedName>
        <fullName evidence="3">Molecular chaperone DnaJ</fullName>
    </submittedName>
</protein>
<evidence type="ECO:0000313" key="4">
    <source>
        <dbReference type="Proteomes" id="UP000078356"/>
    </source>
</evidence>
<comment type="caution">
    <text evidence="3">The sequence shown here is derived from an EMBL/GenBank/DDBJ whole genome shotgun (WGS) entry which is preliminary data.</text>
</comment>
<dbReference type="PROSITE" id="PS50076">
    <property type="entry name" value="DNAJ_2"/>
    <property type="match status" value="1"/>
</dbReference>
<dbReference type="SMART" id="SM00271">
    <property type="entry name" value="DnaJ"/>
    <property type="match status" value="1"/>
</dbReference>
<dbReference type="AlphaFoldDB" id="A0A178LNX7"/>
<evidence type="ECO:0000259" key="2">
    <source>
        <dbReference type="PROSITE" id="PS50076"/>
    </source>
</evidence>
<dbReference type="EMBL" id="LWCR01000001">
    <property type="protein sequence ID" value="OAN32245.1"/>
    <property type="molecule type" value="Genomic_DNA"/>
</dbReference>
<dbReference type="Gene3D" id="1.10.287.110">
    <property type="entry name" value="DnaJ domain"/>
    <property type="match status" value="1"/>
</dbReference>
<dbReference type="Pfam" id="PF00226">
    <property type="entry name" value="DnaJ"/>
    <property type="match status" value="1"/>
</dbReference>
<proteinExistence type="predicted"/>
<keyword evidence="1" id="KW-0143">Chaperone</keyword>
<feature type="domain" description="J" evidence="2">
    <location>
        <begin position="138"/>
        <end position="191"/>
    </location>
</feature>
<dbReference type="InterPro" id="IPR001623">
    <property type="entry name" value="DnaJ_domain"/>
</dbReference>
<organism evidence="3 4">
    <name type="scientific">Pseudomonas oryzihabitans</name>
    <dbReference type="NCBI Taxonomy" id="47885"/>
    <lineage>
        <taxon>Bacteria</taxon>
        <taxon>Pseudomonadati</taxon>
        <taxon>Pseudomonadota</taxon>
        <taxon>Gammaproteobacteria</taxon>
        <taxon>Pseudomonadales</taxon>
        <taxon>Pseudomonadaceae</taxon>
        <taxon>Pseudomonas</taxon>
    </lineage>
</organism>
<sequence>MSETQALMTALHQELLRAKSGLSEYELLQALRRAGSPLVPPRPVTDNYELFRLHFRVFNALYRLRDQLRAEQRAELIISALRIELRPYLRARAGLVVADPLRAYYLDLTQLETTTPEDVADLLNHFWALVNGESELLEALRLLGLDRSADYGQIRRRYRQLASRHHPDHGGSTGRLQAINAAMDTLRRHYGHQPTADARFSPKSACTR</sequence>